<dbReference type="Proteomes" id="UP000265663">
    <property type="component" value="Unassembled WGS sequence"/>
</dbReference>
<reference evidence="2 3" key="1">
    <citation type="journal article" date="2014" name="PLoS ONE">
        <title>De novo Genome Assembly of the Fungal Plant Pathogen Pyrenophora semeniperda.</title>
        <authorList>
            <person name="Soliai M.M."/>
            <person name="Meyer S.E."/>
            <person name="Udall J.A."/>
            <person name="Elzinga D.E."/>
            <person name="Hermansen R.A."/>
            <person name="Bodily P.M."/>
            <person name="Hart A.A."/>
            <person name="Coleman C.E."/>
        </authorList>
    </citation>
    <scope>NUCLEOTIDE SEQUENCE [LARGE SCALE GENOMIC DNA]</scope>
    <source>
        <strain evidence="2 3">CCB06</strain>
        <tissue evidence="2">Mycelium</tissue>
    </source>
</reference>
<accession>A0A3M7MEE0</accession>
<protein>
    <submittedName>
        <fullName evidence="2">Uncharacterized protein</fullName>
    </submittedName>
</protein>
<gene>
    <name evidence="2" type="ORF">GMOD_00010466</name>
</gene>
<keyword evidence="1" id="KW-0732">Signal</keyword>
<proteinExistence type="predicted"/>
<dbReference type="OrthoDB" id="10550985at2759"/>
<dbReference type="AlphaFoldDB" id="A0A3M7MEE0"/>
<name>A0A3M7MEE0_9PLEO</name>
<dbReference type="EMBL" id="KE747835">
    <property type="protein sequence ID" value="RMZ72883.1"/>
    <property type="molecule type" value="Genomic_DNA"/>
</dbReference>
<feature type="chain" id="PRO_5017979778" evidence="1">
    <location>
        <begin position="20"/>
        <end position="85"/>
    </location>
</feature>
<evidence type="ECO:0000313" key="2">
    <source>
        <dbReference type="EMBL" id="RMZ72883.1"/>
    </source>
</evidence>
<organism evidence="2 3">
    <name type="scientific">Pyrenophora seminiperda CCB06</name>
    <dbReference type="NCBI Taxonomy" id="1302712"/>
    <lineage>
        <taxon>Eukaryota</taxon>
        <taxon>Fungi</taxon>
        <taxon>Dikarya</taxon>
        <taxon>Ascomycota</taxon>
        <taxon>Pezizomycotina</taxon>
        <taxon>Dothideomycetes</taxon>
        <taxon>Pleosporomycetidae</taxon>
        <taxon>Pleosporales</taxon>
        <taxon>Pleosporineae</taxon>
        <taxon>Pleosporaceae</taxon>
        <taxon>Pyrenophora</taxon>
    </lineage>
</organism>
<evidence type="ECO:0000313" key="3">
    <source>
        <dbReference type="Proteomes" id="UP000265663"/>
    </source>
</evidence>
<evidence type="ECO:0000256" key="1">
    <source>
        <dbReference type="SAM" id="SignalP"/>
    </source>
</evidence>
<feature type="signal peptide" evidence="1">
    <location>
        <begin position="1"/>
        <end position="19"/>
    </location>
</feature>
<sequence length="85" mass="9276">MKYITSFGILTALAFTCSAVDVCCDDWAMKDPSTNRYTYCCLPGSDPNSHGGCDKGRYPGFWVGRQGLVVTRTPCNENPKGMLAN</sequence>
<keyword evidence="3" id="KW-1185">Reference proteome</keyword>